<dbReference type="PANTHER" id="PTHR32444">
    <property type="entry name" value="BULB-TYPE LECTIN DOMAIN-CONTAINING PROTEIN"/>
    <property type="match status" value="1"/>
</dbReference>
<dbReference type="InterPro" id="IPR036426">
    <property type="entry name" value="Bulb-type_lectin_dom_sf"/>
</dbReference>
<evidence type="ECO:0000259" key="1">
    <source>
        <dbReference type="PROSITE" id="PS50927"/>
    </source>
</evidence>
<dbReference type="InterPro" id="IPR001480">
    <property type="entry name" value="Bulb-type_lectin_dom"/>
</dbReference>
<proteinExistence type="predicted"/>
<dbReference type="SUPFAM" id="SSF51110">
    <property type="entry name" value="alpha-D-mannose-specific plant lectins"/>
    <property type="match status" value="1"/>
</dbReference>
<sequence length="322" mass="35227">MDRGNSKLLSGLRTVDVLFLLIISIRLLADGNLVLVGDDIHTPIWSSDTGGKGVATMSLARDPISLVLRDSNGQLVWRSADYPTDTLVTNQFLLPGQNLTSWASPTDPSPGLYTLAIEPCGLALYITRSDNPQRYWALDHNGTLSWTGTCRTPLSSFAACLSYESRLVFANETAMHSRCYPDFSGFSFFLFQELSSNFASNLTFLRLEHDGNLRPFSYFLMGAHQATPTGCLLPNFCGPYGLCIGESSCSCLVNASFFSPLNSTDYSQGCRPNNNLLCNSSFAAQQSMMLKLDGGVDYVANNYTPALSLSSQENCIEECENN</sequence>
<dbReference type="PROSITE" id="PS50927">
    <property type="entry name" value="BULB_LECTIN"/>
    <property type="match status" value="1"/>
</dbReference>
<name>A0A8T2T6L8_CERRI</name>
<protein>
    <recommendedName>
        <fullName evidence="1">Bulb-type lectin domain-containing protein</fullName>
    </recommendedName>
</protein>
<organism evidence="2 3">
    <name type="scientific">Ceratopteris richardii</name>
    <name type="common">Triangle waterfern</name>
    <dbReference type="NCBI Taxonomy" id="49495"/>
    <lineage>
        <taxon>Eukaryota</taxon>
        <taxon>Viridiplantae</taxon>
        <taxon>Streptophyta</taxon>
        <taxon>Embryophyta</taxon>
        <taxon>Tracheophyta</taxon>
        <taxon>Polypodiopsida</taxon>
        <taxon>Polypodiidae</taxon>
        <taxon>Polypodiales</taxon>
        <taxon>Pteridineae</taxon>
        <taxon>Pteridaceae</taxon>
        <taxon>Parkerioideae</taxon>
        <taxon>Ceratopteris</taxon>
    </lineage>
</organism>
<dbReference type="Gene3D" id="2.90.10.30">
    <property type="match status" value="1"/>
</dbReference>
<dbReference type="AlphaFoldDB" id="A0A8T2T6L8"/>
<dbReference type="PANTHER" id="PTHR32444:SF247">
    <property type="entry name" value="OS01G0958200 PROTEIN"/>
    <property type="match status" value="1"/>
</dbReference>
<feature type="domain" description="Bulb-type lectin" evidence="1">
    <location>
        <begin position="1"/>
        <end position="81"/>
    </location>
</feature>
<evidence type="ECO:0000313" key="3">
    <source>
        <dbReference type="Proteomes" id="UP000825935"/>
    </source>
</evidence>
<gene>
    <name evidence="2" type="ORF">KP509_15G046500</name>
</gene>
<comment type="caution">
    <text evidence="2">The sequence shown here is derived from an EMBL/GenBank/DDBJ whole genome shotgun (WGS) entry which is preliminary data.</text>
</comment>
<dbReference type="OMA" id="SSQENCI"/>
<dbReference type="OrthoDB" id="1884773at2759"/>
<accession>A0A8T2T6L8</accession>
<keyword evidence="3" id="KW-1185">Reference proteome</keyword>
<dbReference type="Proteomes" id="UP000825935">
    <property type="component" value="Chromosome 15"/>
</dbReference>
<evidence type="ECO:0000313" key="2">
    <source>
        <dbReference type="EMBL" id="KAH7404847.1"/>
    </source>
</evidence>
<dbReference type="EMBL" id="CM035420">
    <property type="protein sequence ID" value="KAH7404847.1"/>
    <property type="molecule type" value="Genomic_DNA"/>
</dbReference>
<reference evidence="2" key="1">
    <citation type="submission" date="2021-08" db="EMBL/GenBank/DDBJ databases">
        <title>WGS assembly of Ceratopteris richardii.</title>
        <authorList>
            <person name="Marchant D.B."/>
            <person name="Chen G."/>
            <person name="Jenkins J."/>
            <person name="Shu S."/>
            <person name="Leebens-Mack J."/>
            <person name="Grimwood J."/>
            <person name="Schmutz J."/>
            <person name="Soltis P."/>
            <person name="Soltis D."/>
            <person name="Chen Z.-H."/>
        </authorList>
    </citation>
    <scope>NUCLEOTIDE SEQUENCE</scope>
    <source>
        <strain evidence="2">Whitten #5841</strain>
        <tissue evidence="2">Leaf</tissue>
    </source>
</reference>